<evidence type="ECO:0000256" key="2">
    <source>
        <dbReference type="ARBA" id="ARBA00022692"/>
    </source>
</evidence>
<feature type="transmembrane region" description="Helical" evidence="6">
    <location>
        <begin position="336"/>
        <end position="357"/>
    </location>
</feature>
<proteinExistence type="predicted"/>
<name>A0AA38XCB8_9EURO</name>
<dbReference type="InterPro" id="IPR036259">
    <property type="entry name" value="MFS_trans_sf"/>
</dbReference>
<sequence>MEMNYDEDALHWVRGDPTMSAQTNKYLIKMQLEEELHTPIYPGTEIMSDVGTHQFVKSSDKSNRVLVPQPSADSHDPLNWTRFWKFCSVMMAIVNTFAQGFGPVALAPMFPNLIEAFDTDLAGVVQFTGGSDPELIRPATRRTVLNLDLSSLKHLAGRSEGLFSFMGACVLNGIGAGPDETLAPTVIADVLFLHERGAYYTLYFTVYFSSVMIGPIIAGSMAEYSHWRNFWWLNVAMQAATLVGLVFLFPETKWHRQHPRELVDKEQQKPHVSTEKGSSQGVKHEESSNTTTDTVEQDPHLHRGVPSKQQFMPWQSNPYPFKAIALDLFIPWKLHLFPIIEFSAFVVSWSASSFLTINLTQSQNFAAPPYNFPPQSVGYTNFATLVGALIGLATNGPLSDWIADRATRRNRGIREPEMRLPALIPHVIIMLVSNFVVAFGCQHKWDWRVSAYNFCPSAVADILQVIVVVGYACGGIQVAAIPAIASTYAVDSYKPVAGSIFVAITVNKNLWGYGFSKFITPWIIADGYVPPIMLNMCLIFFWCSFGIVFYYYGKTFRKWTRNSTVHNL</sequence>
<dbReference type="SUPFAM" id="SSF103473">
    <property type="entry name" value="MFS general substrate transporter"/>
    <property type="match status" value="1"/>
</dbReference>
<dbReference type="GO" id="GO:0005886">
    <property type="term" value="C:plasma membrane"/>
    <property type="evidence" value="ECO:0007669"/>
    <property type="project" value="TreeGrafter"/>
</dbReference>
<dbReference type="Gene3D" id="1.20.1250.20">
    <property type="entry name" value="MFS general substrate transporter like domains"/>
    <property type="match status" value="1"/>
</dbReference>
<evidence type="ECO:0008006" key="9">
    <source>
        <dbReference type="Google" id="ProtNLM"/>
    </source>
</evidence>
<keyword evidence="3 6" id="KW-1133">Transmembrane helix</keyword>
<evidence type="ECO:0000256" key="5">
    <source>
        <dbReference type="SAM" id="MobiDB-lite"/>
    </source>
</evidence>
<feature type="compositionally biased region" description="Basic and acidic residues" evidence="5">
    <location>
        <begin position="259"/>
        <end position="274"/>
    </location>
</feature>
<dbReference type="PANTHER" id="PTHR23502">
    <property type="entry name" value="MAJOR FACILITATOR SUPERFAMILY"/>
    <property type="match status" value="1"/>
</dbReference>
<comment type="caution">
    <text evidence="7">The sequence shown here is derived from an EMBL/GenBank/DDBJ whole genome shotgun (WGS) entry which is preliminary data.</text>
</comment>
<dbReference type="Pfam" id="PF07690">
    <property type="entry name" value="MFS_1"/>
    <property type="match status" value="1"/>
</dbReference>
<feature type="transmembrane region" description="Helical" evidence="6">
    <location>
        <begin position="496"/>
        <end position="516"/>
    </location>
</feature>
<feature type="transmembrane region" description="Helical" evidence="6">
    <location>
        <begin position="377"/>
        <end position="399"/>
    </location>
</feature>
<keyword evidence="8" id="KW-1185">Reference proteome</keyword>
<accession>A0AA38XCB8</accession>
<feature type="region of interest" description="Disordered" evidence="5">
    <location>
        <begin position="259"/>
        <end position="302"/>
    </location>
</feature>
<keyword evidence="2 6" id="KW-0812">Transmembrane</keyword>
<dbReference type="EMBL" id="JAPDRK010000007">
    <property type="protein sequence ID" value="KAJ9610746.1"/>
    <property type="molecule type" value="Genomic_DNA"/>
</dbReference>
<feature type="transmembrane region" description="Helical" evidence="6">
    <location>
        <begin position="420"/>
        <end position="442"/>
    </location>
</feature>
<dbReference type="GO" id="GO:0022857">
    <property type="term" value="F:transmembrane transporter activity"/>
    <property type="evidence" value="ECO:0007669"/>
    <property type="project" value="InterPro"/>
</dbReference>
<evidence type="ECO:0000313" key="7">
    <source>
        <dbReference type="EMBL" id="KAJ9610746.1"/>
    </source>
</evidence>
<evidence type="ECO:0000256" key="3">
    <source>
        <dbReference type="ARBA" id="ARBA00022989"/>
    </source>
</evidence>
<dbReference type="AlphaFoldDB" id="A0AA38XCB8"/>
<organism evidence="7 8">
    <name type="scientific">Cladophialophora chaetospira</name>
    <dbReference type="NCBI Taxonomy" id="386627"/>
    <lineage>
        <taxon>Eukaryota</taxon>
        <taxon>Fungi</taxon>
        <taxon>Dikarya</taxon>
        <taxon>Ascomycota</taxon>
        <taxon>Pezizomycotina</taxon>
        <taxon>Eurotiomycetes</taxon>
        <taxon>Chaetothyriomycetidae</taxon>
        <taxon>Chaetothyriales</taxon>
        <taxon>Herpotrichiellaceae</taxon>
        <taxon>Cladophialophora</taxon>
    </lineage>
</organism>
<feature type="transmembrane region" description="Helical" evidence="6">
    <location>
        <begin position="230"/>
        <end position="250"/>
    </location>
</feature>
<dbReference type="InterPro" id="IPR011701">
    <property type="entry name" value="MFS"/>
</dbReference>
<protein>
    <recommendedName>
        <fullName evidence="9">MFS transporter</fullName>
    </recommendedName>
</protein>
<evidence type="ECO:0000313" key="8">
    <source>
        <dbReference type="Proteomes" id="UP001172673"/>
    </source>
</evidence>
<evidence type="ECO:0000256" key="6">
    <source>
        <dbReference type="SAM" id="Phobius"/>
    </source>
</evidence>
<feature type="transmembrane region" description="Helical" evidence="6">
    <location>
        <begin position="462"/>
        <end position="484"/>
    </location>
</feature>
<evidence type="ECO:0000256" key="1">
    <source>
        <dbReference type="ARBA" id="ARBA00004141"/>
    </source>
</evidence>
<comment type="subcellular location">
    <subcellularLocation>
        <location evidence="1">Membrane</location>
        <topology evidence="1">Multi-pass membrane protein</topology>
    </subcellularLocation>
</comment>
<gene>
    <name evidence="7" type="ORF">H2200_005523</name>
</gene>
<dbReference type="Proteomes" id="UP001172673">
    <property type="component" value="Unassembled WGS sequence"/>
</dbReference>
<evidence type="ECO:0000256" key="4">
    <source>
        <dbReference type="ARBA" id="ARBA00023136"/>
    </source>
</evidence>
<reference evidence="7" key="1">
    <citation type="submission" date="2022-10" db="EMBL/GenBank/DDBJ databases">
        <title>Culturing micro-colonial fungi from biological soil crusts in the Mojave desert and describing Neophaeococcomyces mojavensis, and introducing the new genera and species Taxawa tesnikishii.</title>
        <authorList>
            <person name="Kurbessoian T."/>
            <person name="Stajich J.E."/>
        </authorList>
    </citation>
    <scope>NUCLEOTIDE SEQUENCE</scope>
    <source>
        <strain evidence="7">TK_41</strain>
    </source>
</reference>
<feature type="transmembrane region" description="Helical" evidence="6">
    <location>
        <begin position="200"/>
        <end position="218"/>
    </location>
</feature>
<dbReference type="PANTHER" id="PTHR23502:SF149">
    <property type="entry name" value="TRANSPORTER, PUTATIVE-RELATED"/>
    <property type="match status" value="1"/>
</dbReference>
<feature type="transmembrane region" description="Helical" evidence="6">
    <location>
        <begin position="528"/>
        <end position="552"/>
    </location>
</feature>
<keyword evidence="4 6" id="KW-0472">Membrane</keyword>